<dbReference type="InParanoid" id="A0A317XY90"/>
<dbReference type="AlphaFoldDB" id="A0A317XY90"/>
<reference evidence="2 3" key="1">
    <citation type="journal article" date="2018" name="Mol. Biol. Evol.">
        <title>Broad Genomic Sampling Reveals a Smut Pathogenic Ancestry of the Fungal Clade Ustilaginomycotina.</title>
        <authorList>
            <person name="Kijpornyongpan T."/>
            <person name="Mondo S.J."/>
            <person name="Barry K."/>
            <person name="Sandor L."/>
            <person name="Lee J."/>
            <person name="Lipzen A."/>
            <person name="Pangilinan J."/>
            <person name="LaButti K."/>
            <person name="Hainaut M."/>
            <person name="Henrissat B."/>
            <person name="Grigoriev I.V."/>
            <person name="Spatafora J.W."/>
            <person name="Aime M.C."/>
        </authorList>
    </citation>
    <scope>NUCLEOTIDE SEQUENCE [LARGE SCALE GENOMIC DNA]</scope>
    <source>
        <strain evidence="2 3">MCA 3645</strain>
    </source>
</reference>
<gene>
    <name evidence="2" type="ORF">BCV70DRAFT_61467</name>
</gene>
<feature type="compositionally biased region" description="Basic and acidic residues" evidence="1">
    <location>
        <begin position="632"/>
        <end position="647"/>
    </location>
</feature>
<feature type="region of interest" description="Disordered" evidence="1">
    <location>
        <begin position="127"/>
        <end position="149"/>
    </location>
</feature>
<keyword evidence="3" id="KW-1185">Reference proteome</keyword>
<feature type="region of interest" description="Disordered" evidence="1">
    <location>
        <begin position="388"/>
        <end position="486"/>
    </location>
</feature>
<organism evidence="2 3">
    <name type="scientific">Testicularia cyperi</name>
    <dbReference type="NCBI Taxonomy" id="1882483"/>
    <lineage>
        <taxon>Eukaryota</taxon>
        <taxon>Fungi</taxon>
        <taxon>Dikarya</taxon>
        <taxon>Basidiomycota</taxon>
        <taxon>Ustilaginomycotina</taxon>
        <taxon>Ustilaginomycetes</taxon>
        <taxon>Ustilaginales</taxon>
        <taxon>Anthracoideaceae</taxon>
        <taxon>Testicularia</taxon>
    </lineage>
</organism>
<feature type="compositionally biased region" description="Basic and acidic residues" evidence="1">
    <location>
        <begin position="407"/>
        <end position="432"/>
    </location>
</feature>
<dbReference type="OrthoDB" id="2159786at2759"/>
<name>A0A317XY90_9BASI</name>
<accession>A0A317XY90</accession>
<feature type="compositionally biased region" description="Polar residues" evidence="1">
    <location>
        <begin position="131"/>
        <end position="149"/>
    </location>
</feature>
<feature type="compositionally biased region" description="Low complexity" evidence="1">
    <location>
        <begin position="288"/>
        <end position="299"/>
    </location>
</feature>
<feature type="compositionally biased region" description="Basic and acidic residues" evidence="1">
    <location>
        <begin position="606"/>
        <end position="615"/>
    </location>
</feature>
<feature type="compositionally biased region" description="Basic and acidic residues" evidence="1">
    <location>
        <begin position="572"/>
        <end position="597"/>
    </location>
</feature>
<protein>
    <submittedName>
        <fullName evidence="2">Uncharacterized protein</fullName>
    </submittedName>
</protein>
<proteinExistence type="predicted"/>
<dbReference type="Proteomes" id="UP000246740">
    <property type="component" value="Unassembled WGS sequence"/>
</dbReference>
<feature type="region of interest" description="Disordered" evidence="1">
    <location>
        <begin position="532"/>
        <end position="647"/>
    </location>
</feature>
<evidence type="ECO:0000313" key="2">
    <source>
        <dbReference type="EMBL" id="PWZ02319.1"/>
    </source>
</evidence>
<feature type="compositionally biased region" description="Basic and acidic residues" evidence="1">
    <location>
        <begin position="544"/>
        <end position="560"/>
    </location>
</feature>
<sequence>MEAGYAYTPPPFLGTSYRQNHQIRLVKNNSWPRIRTHPTVDTHASTSYSSTLLTVASRGFESTALLSVRRRHLRRCYDLLHLCLERRHVHLAARFLGVVIKAHEWSSDLEWQLAMLVLALQPRSPDPHGHFSTSSSDPESHPTYTTPEALAQTQKAASRAASDRKIRFLQSLDLSSTFHFRAFRLTEQLVVELIAANRISDAIELLESRVSMFPYKNNPVLHCYLGMLYFYVGLAPASSSMSTMEQERTLSQQTGRGFEEGHAAIPYSPAGQVPRPSLPGEEEEEAEAAAAAAAAAETSETAREAAAEHVRKQLRRNAREKCRQCFEQTISACDEWTLQELRRRQRIYYMHRKEDQSSHQRMRSRRQRVWGHPLPELARDWPSALLPASAAAGGGVDAEGSADGDQEQERRDMDPHGPDQHGLAGEERRDGEAESPPDGTPAHVQSQDLHYHNNNIDNRNGDEDEDDDEDEEQQTAQEARPTKGPKAWRRVWYQVSEDWTVERPWAWYVAHEFLELLFPARRRVRLRLRMPRPGVGVGFGSENENGHEHEHGQEQGREVDFDGDGNGIHGGRNVELDRELEADKKSNKKRESNDGGRKTKRRRRAGSSERDDSRYMKTRRKRQQDEESDMVDSVRDVIRESTAEPQV</sequence>
<dbReference type="EMBL" id="KZ819189">
    <property type="protein sequence ID" value="PWZ02319.1"/>
    <property type="molecule type" value="Genomic_DNA"/>
</dbReference>
<dbReference type="STRING" id="1882483.A0A317XY90"/>
<evidence type="ECO:0000313" key="3">
    <source>
        <dbReference type="Proteomes" id="UP000246740"/>
    </source>
</evidence>
<feature type="region of interest" description="Disordered" evidence="1">
    <location>
        <begin position="261"/>
        <end position="308"/>
    </location>
</feature>
<evidence type="ECO:0000256" key="1">
    <source>
        <dbReference type="SAM" id="MobiDB-lite"/>
    </source>
</evidence>
<feature type="compositionally biased region" description="Acidic residues" evidence="1">
    <location>
        <begin position="462"/>
        <end position="473"/>
    </location>
</feature>